<dbReference type="PANTHER" id="PTHR42973:SF13">
    <property type="entry name" value="FAD-BINDING PCMH-TYPE DOMAIN-CONTAINING PROTEIN"/>
    <property type="match status" value="1"/>
</dbReference>
<evidence type="ECO:0000256" key="4">
    <source>
        <dbReference type="ARBA" id="ARBA00023002"/>
    </source>
</evidence>
<dbReference type="PANTHER" id="PTHR42973">
    <property type="entry name" value="BINDING OXIDOREDUCTASE, PUTATIVE (AFU_ORTHOLOGUE AFUA_1G17690)-RELATED"/>
    <property type="match status" value="1"/>
</dbReference>
<keyword evidence="5" id="KW-0732">Signal</keyword>
<comment type="similarity">
    <text evidence="1">Belongs to the oxygen-dependent FAD-linked oxidoreductase family.</text>
</comment>
<dbReference type="Pfam" id="PF08031">
    <property type="entry name" value="BBE"/>
    <property type="match status" value="1"/>
</dbReference>
<reference evidence="7 8" key="1">
    <citation type="journal article" date="2016" name="Mol. Biol. Evol.">
        <title>Comparative Genomics of Early-Diverging Mushroom-Forming Fungi Provides Insights into the Origins of Lignocellulose Decay Capabilities.</title>
        <authorList>
            <person name="Nagy L.G."/>
            <person name="Riley R."/>
            <person name="Tritt A."/>
            <person name="Adam C."/>
            <person name="Daum C."/>
            <person name="Floudas D."/>
            <person name="Sun H."/>
            <person name="Yadav J.S."/>
            <person name="Pangilinan J."/>
            <person name="Larsson K.H."/>
            <person name="Matsuura K."/>
            <person name="Barry K."/>
            <person name="Labutti K."/>
            <person name="Kuo R."/>
            <person name="Ohm R.A."/>
            <person name="Bhattacharya S.S."/>
            <person name="Shirouzu T."/>
            <person name="Yoshinaga Y."/>
            <person name="Martin F.M."/>
            <person name="Grigoriev I.V."/>
            <person name="Hibbett D.S."/>
        </authorList>
    </citation>
    <scope>NUCLEOTIDE SEQUENCE [LARGE SCALE GENOMIC DNA]</scope>
    <source>
        <strain evidence="7 8">L-15889</strain>
    </source>
</reference>
<accession>A0A165TDP9</accession>
<evidence type="ECO:0000256" key="5">
    <source>
        <dbReference type="SAM" id="SignalP"/>
    </source>
</evidence>
<dbReference type="GO" id="GO:0071949">
    <property type="term" value="F:FAD binding"/>
    <property type="evidence" value="ECO:0007669"/>
    <property type="project" value="InterPro"/>
</dbReference>
<dbReference type="Gene3D" id="3.30.465.10">
    <property type="match status" value="1"/>
</dbReference>
<protein>
    <submittedName>
        <fullName evidence="7">FAD-binding domain-containing protein</fullName>
    </submittedName>
</protein>
<name>A0A165TDP9_9APHY</name>
<dbReference type="SUPFAM" id="SSF56176">
    <property type="entry name" value="FAD-binding/transporter-associated domain-like"/>
    <property type="match status" value="1"/>
</dbReference>
<keyword evidence="3" id="KW-0274">FAD</keyword>
<dbReference type="EMBL" id="KV429037">
    <property type="protein sequence ID" value="KZT73288.1"/>
    <property type="molecule type" value="Genomic_DNA"/>
</dbReference>
<dbReference type="InterPro" id="IPR006094">
    <property type="entry name" value="Oxid_FAD_bind_N"/>
</dbReference>
<dbReference type="InterPro" id="IPR050416">
    <property type="entry name" value="FAD-linked_Oxidoreductase"/>
</dbReference>
<proteinExistence type="inferred from homology"/>
<dbReference type="GO" id="GO:0016491">
    <property type="term" value="F:oxidoreductase activity"/>
    <property type="evidence" value="ECO:0007669"/>
    <property type="project" value="UniProtKB-KW"/>
</dbReference>
<dbReference type="Pfam" id="PF01565">
    <property type="entry name" value="FAD_binding_4"/>
    <property type="match status" value="1"/>
</dbReference>
<sequence>MWQLGIATIFSLILCCFGVSAEDGEQGYQSVCAAIAQAVSTESTVYYPGSDEYTAGNYHWALSSSINSTCSVEPGTVEDVGKILTILGSTQTPFGVKAGGHASNTGFSATAGVQIAMSRFDEVSYDASSGLAKIGAGNVWDDVYSGLEPFNVGVVGGRVSGIGVAGFTLGGGYSYKTNEYGLTIDTVAGFEVVLPTGEAIVANALQNSDLFFGLKGGFNNCGIVTAFYLQTHPETSVWGGSITTTGVDEDVMTAVLKFYSNVTDPKAAILPTFNFDSSIKMYITEIGLFYHGPHAPQGIFDDFLALPSLSQNVSTRSMLSLILSSEEPAGLRGAFHTLSLHALSANFLEAVVNETRFWSATLSPSVPGLFVSYDVEPFLSSYLSHGSPSAWPPNRETAPLPLNLYFAWALPENDTVIHEVMIQSVNQLTQVAIAEGQDIAGAPLYPNYAISSVPLEKMYGTNTERLAGIKAKYDPLNVMGLTGGWKF</sequence>
<keyword evidence="4" id="KW-0560">Oxidoreductase</keyword>
<evidence type="ECO:0000256" key="2">
    <source>
        <dbReference type="ARBA" id="ARBA00022630"/>
    </source>
</evidence>
<dbReference type="STRING" id="1314783.A0A165TDP9"/>
<evidence type="ECO:0000313" key="8">
    <source>
        <dbReference type="Proteomes" id="UP000076727"/>
    </source>
</evidence>
<dbReference type="Proteomes" id="UP000076727">
    <property type="component" value="Unassembled WGS sequence"/>
</dbReference>
<feature type="chain" id="PRO_5007867116" evidence="5">
    <location>
        <begin position="22"/>
        <end position="487"/>
    </location>
</feature>
<dbReference type="InterPro" id="IPR012951">
    <property type="entry name" value="BBE"/>
</dbReference>
<dbReference type="PROSITE" id="PS51387">
    <property type="entry name" value="FAD_PCMH"/>
    <property type="match status" value="1"/>
</dbReference>
<feature type="signal peptide" evidence="5">
    <location>
        <begin position="1"/>
        <end position="21"/>
    </location>
</feature>
<keyword evidence="2" id="KW-0285">Flavoprotein</keyword>
<dbReference type="AlphaFoldDB" id="A0A165TDP9"/>
<evidence type="ECO:0000313" key="7">
    <source>
        <dbReference type="EMBL" id="KZT73288.1"/>
    </source>
</evidence>
<dbReference type="InterPro" id="IPR016166">
    <property type="entry name" value="FAD-bd_PCMH"/>
</dbReference>
<gene>
    <name evidence="7" type="ORF">DAEQUDRAFT_721880</name>
</gene>
<organism evidence="7 8">
    <name type="scientific">Daedalea quercina L-15889</name>
    <dbReference type="NCBI Taxonomy" id="1314783"/>
    <lineage>
        <taxon>Eukaryota</taxon>
        <taxon>Fungi</taxon>
        <taxon>Dikarya</taxon>
        <taxon>Basidiomycota</taxon>
        <taxon>Agaricomycotina</taxon>
        <taxon>Agaricomycetes</taxon>
        <taxon>Polyporales</taxon>
        <taxon>Fomitopsis</taxon>
    </lineage>
</organism>
<dbReference type="OrthoDB" id="2151789at2759"/>
<dbReference type="InterPro" id="IPR016169">
    <property type="entry name" value="FAD-bd_PCMH_sub2"/>
</dbReference>
<dbReference type="InterPro" id="IPR036318">
    <property type="entry name" value="FAD-bd_PCMH-like_sf"/>
</dbReference>
<evidence type="ECO:0000256" key="3">
    <source>
        <dbReference type="ARBA" id="ARBA00022827"/>
    </source>
</evidence>
<evidence type="ECO:0000256" key="1">
    <source>
        <dbReference type="ARBA" id="ARBA00005466"/>
    </source>
</evidence>
<keyword evidence="8" id="KW-1185">Reference proteome</keyword>
<feature type="domain" description="FAD-binding PCMH-type" evidence="6">
    <location>
        <begin position="64"/>
        <end position="234"/>
    </location>
</feature>
<evidence type="ECO:0000259" key="6">
    <source>
        <dbReference type="PROSITE" id="PS51387"/>
    </source>
</evidence>